<evidence type="ECO:0000313" key="2">
    <source>
        <dbReference type="EMBL" id="PEN55199.1"/>
    </source>
</evidence>
<sequence>MKKALKNILLVKNGRMNKNSQYTINGTTGQIFDEDGNEIIDETKLPDNPTDEELAKHHKELHNRPPGWTWEGTERGE</sequence>
<name>A0AB36SP38_9BACI</name>
<proteinExistence type="predicted"/>
<evidence type="ECO:0000313" key="3">
    <source>
        <dbReference type="Proteomes" id="UP000220934"/>
    </source>
</evidence>
<protein>
    <submittedName>
        <fullName evidence="2">Uncharacterized protein</fullName>
    </submittedName>
</protein>
<comment type="caution">
    <text evidence="2">The sequence shown here is derived from an EMBL/GenBank/DDBJ whole genome shotgun (WGS) entry which is preliminary data.</text>
</comment>
<feature type="region of interest" description="Disordered" evidence="1">
    <location>
        <begin position="58"/>
        <end position="77"/>
    </location>
</feature>
<gene>
    <name evidence="2" type="ORF">CN596_11540</name>
</gene>
<dbReference type="Proteomes" id="UP000220934">
    <property type="component" value="Unassembled WGS sequence"/>
</dbReference>
<reference evidence="2 3" key="1">
    <citation type="submission" date="2017-09" db="EMBL/GenBank/DDBJ databases">
        <title>Large-scale bioinformatics analysis of Bacillus genomes uncovers conserved roles of natural products in bacterial physiology.</title>
        <authorList>
            <consortium name="Agbiome Team Llc"/>
            <person name="Bleich R.M."/>
            <person name="Kirk G.J."/>
            <person name="Santa Maria K.C."/>
            <person name="Allen S.E."/>
            <person name="Farag S."/>
            <person name="Shank E.A."/>
            <person name="Bowers A."/>
        </authorList>
    </citation>
    <scope>NUCLEOTIDE SEQUENCE [LARGE SCALE GENOMIC DNA]</scope>
    <source>
        <strain evidence="2 3">AFS027958</strain>
    </source>
</reference>
<evidence type="ECO:0000256" key="1">
    <source>
        <dbReference type="SAM" id="MobiDB-lite"/>
    </source>
</evidence>
<dbReference type="EMBL" id="NUAJ01000009">
    <property type="protein sequence ID" value="PEN55199.1"/>
    <property type="molecule type" value="Genomic_DNA"/>
</dbReference>
<organism evidence="2 3">
    <name type="scientific">Bacillus toyonensis</name>
    <dbReference type="NCBI Taxonomy" id="155322"/>
    <lineage>
        <taxon>Bacteria</taxon>
        <taxon>Bacillati</taxon>
        <taxon>Bacillota</taxon>
        <taxon>Bacilli</taxon>
        <taxon>Bacillales</taxon>
        <taxon>Bacillaceae</taxon>
        <taxon>Bacillus</taxon>
        <taxon>Bacillus cereus group</taxon>
    </lineage>
</organism>
<accession>A0AB36SP38</accession>
<dbReference type="AlphaFoldDB" id="A0AB36SP38"/>